<evidence type="ECO:0000313" key="2">
    <source>
        <dbReference type="EMBL" id="GEK56963.1"/>
    </source>
</evidence>
<keyword evidence="3" id="KW-1185">Reference proteome</keyword>
<organism evidence="2 3">
    <name type="scientific">Pseudoalteromonas espejiana</name>
    <dbReference type="NCBI Taxonomy" id="28107"/>
    <lineage>
        <taxon>Bacteria</taxon>
        <taxon>Pseudomonadati</taxon>
        <taxon>Pseudomonadota</taxon>
        <taxon>Gammaproteobacteria</taxon>
        <taxon>Alteromonadales</taxon>
        <taxon>Pseudoalteromonadaceae</taxon>
        <taxon>Pseudoalteromonas</taxon>
    </lineage>
</organism>
<protein>
    <submittedName>
        <fullName evidence="2">Uncharacterized protein</fullName>
    </submittedName>
</protein>
<dbReference type="AlphaFoldDB" id="A0A510Y189"/>
<dbReference type="Proteomes" id="UP000321419">
    <property type="component" value="Unassembled WGS sequence"/>
</dbReference>
<evidence type="ECO:0000256" key="1">
    <source>
        <dbReference type="SAM" id="Phobius"/>
    </source>
</evidence>
<feature type="transmembrane region" description="Helical" evidence="1">
    <location>
        <begin position="20"/>
        <end position="37"/>
    </location>
</feature>
<comment type="caution">
    <text evidence="2">The sequence shown here is derived from an EMBL/GenBank/DDBJ whole genome shotgun (WGS) entry which is preliminary data.</text>
</comment>
<sequence length="69" mass="7910">MSCSCEVKNLETVFKSKYRRLLFLVFLIIFASGLTSFNKDKKIQELGAAIRKLENSVQTIKSKNSAYME</sequence>
<reference evidence="2 3" key="1">
    <citation type="submission" date="2019-07" db="EMBL/GenBank/DDBJ databases">
        <title>Whole genome shotgun sequence of Pseudoalteromonas espejiana NBRC 102222.</title>
        <authorList>
            <person name="Hosoyama A."/>
            <person name="Uohara A."/>
            <person name="Ohji S."/>
            <person name="Ichikawa N."/>
        </authorList>
    </citation>
    <scope>NUCLEOTIDE SEQUENCE [LARGE SCALE GENOMIC DNA]</scope>
    <source>
        <strain evidence="2 3">NBRC 102222</strain>
    </source>
</reference>
<dbReference type="EMBL" id="BJUM01000066">
    <property type="protein sequence ID" value="GEK56963.1"/>
    <property type="molecule type" value="Genomic_DNA"/>
</dbReference>
<accession>A0A510Y189</accession>
<keyword evidence="1" id="KW-0812">Transmembrane</keyword>
<keyword evidence="1" id="KW-0472">Membrane</keyword>
<proteinExistence type="predicted"/>
<evidence type="ECO:0000313" key="3">
    <source>
        <dbReference type="Proteomes" id="UP000321419"/>
    </source>
</evidence>
<gene>
    <name evidence="2" type="ORF">PES01_38080</name>
</gene>
<keyword evidence="1" id="KW-1133">Transmembrane helix</keyword>
<name>A0A510Y189_9GAMM</name>